<dbReference type="InterPro" id="IPR012340">
    <property type="entry name" value="NA-bd_OB-fold"/>
</dbReference>
<dbReference type="PANTHER" id="PTHR10302:SF27">
    <property type="entry name" value="SINGLE-STRANDED DNA-BINDING PROTEIN"/>
    <property type="match status" value="1"/>
</dbReference>
<dbReference type="Gene3D" id="2.40.50.140">
    <property type="entry name" value="Nucleic acid-binding proteins"/>
    <property type="match status" value="1"/>
</dbReference>
<evidence type="ECO:0000256" key="1">
    <source>
        <dbReference type="ARBA" id="ARBA00023125"/>
    </source>
</evidence>
<proteinExistence type="inferred from homology"/>
<dbReference type="PANTHER" id="PTHR10302">
    <property type="entry name" value="SINGLE-STRANDED DNA-BINDING PROTEIN"/>
    <property type="match status" value="1"/>
</dbReference>
<dbReference type="SUPFAM" id="SSF50249">
    <property type="entry name" value="Nucleic acid-binding proteins"/>
    <property type="match status" value="1"/>
</dbReference>
<keyword evidence="1" id="KW-0238">DNA-binding</keyword>
<dbReference type="GO" id="GO:0006260">
    <property type="term" value="P:DNA replication"/>
    <property type="evidence" value="ECO:0007669"/>
    <property type="project" value="InterPro"/>
</dbReference>
<dbReference type="GO" id="GO:0009295">
    <property type="term" value="C:nucleoid"/>
    <property type="evidence" value="ECO:0007669"/>
    <property type="project" value="TreeGrafter"/>
</dbReference>
<feature type="region of interest" description="Disordered" evidence="2">
    <location>
        <begin position="112"/>
        <end position="160"/>
    </location>
</feature>
<dbReference type="EMBL" id="AMCI01004895">
    <property type="protein sequence ID" value="EJW97187.1"/>
    <property type="molecule type" value="Genomic_DNA"/>
</dbReference>
<feature type="compositionally biased region" description="Low complexity" evidence="2">
    <location>
        <begin position="120"/>
        <end position="150"/>
    </location>
</feature>
<dbReference type="NCBIfam" id="TIGR00621">
    <property type="entry name" value="ssb"/>
    <property type="match status" value="1"/>
</dbReference>
<evidence type="ECO:0000256" key="2">
    <source>
        <dbReference type="SAM" id="MobiDB-lite"/>
    </source>
</evidence>
<organism evidence="3">
    <name type="scientific">gut metagenome</name>
    <dbReference type="NCBI Taxonomy" id="749906"/>
    <lineage>
        <taxon>unclassified sequences</taxon>
        <taxon>metagenomes</taxon>
        <taxon>organismal metagenomes</taxon>
    </lineage>
</organism>
<dbReference type="CDD" id="cd04496">
    <property type="entry name" value="SSB_OBF"/>
    <property type="match status" value="1"/>
</dbReference>
<accession>J9G5W3</accession>
<name>J9G5W3_9ZZZZ</name>
<evidence type="ECO:0000313" key="3">
    <source>
        <dbReference type="EMBL" id="EJW97187.1"/>
    </source>
</evidence>
<dbReference type="AlphaFoldDB" id="J9G5W3"/>
<sequence>MSVNKVILIGNVGKDPDVRYLDGGVAVASFPLATSERGYTLQNGTQVPERTEWHNIVLWRGLAQTAEKYVRKGDKLYIEGKLRSRSWDDQNGMKRFIVEIFADNMEMLSSRNAAQGGGAQPQAAGMPQAQPSAQTAQAAATAAQSFQQPAHPQTDENLPF</sequence>
<gene>
    <name evidence="3" type="ORF">EVA_14706</name>
</gene>
<dbReference type="HAMAP" id="MF_00984">
    <property type="entry name" value="SSB"/>
    <property type="match status" value="1"/>
</dbReference>
<dbReference type="PIRSF" id="PIRSF002070">
    <property type="entry name" value="SSB"/>
    <property type="match status" value="1"/>
</dbReference>
<dbReference type="InterPro" id="IPR011344">
    <property type="entry name" value="ssDNA-bd"/>
</dbReference>
<dbReference type="InterPro" id="IPR000424">
    <property type="entry name" value="Primosome_PriB/ssb"/>
</dbReference>
<dbReference type="GO" id="GO:0003697">
    <property type="term" value="F:single-stranded DNA binding"/>
    <property type="evidence" value="ECO:0007669"/>
    <property type="project" value="InterPro"/>
</dbReference>
<comment type="caution">
    <text evidence="3">The sequence shown here is derived from an EMBL/GenBank/DDBJ whole genome shotgun (WGS) entry which is preliminary data.</text>
</comment>
<reference evidence="3" key="1">
    <citation type="journal article" date="2012" name="PLoS ONE">
        <title>Gene sets for utilization of primary and secondary nutrition supplies in the distal gut of endangered iberian lynx.</title>
        <authorList>
            <person name="Alcaide M."/>
            <person name="Messina E."/>
            <person name="Richter M."/>
            <person name="Bargiela R."/>
            <person name="Peplies J."/>
            <person name="Huws S.A."/>
            <person name="Newbold C.J."/>
            <person name="Golyshin P.N."/>
            <person name="Simon M.A."/>
            <person name="Lopez G."/>
            <person name="Yakimov M.M."/>
            <person name="Ferrer M."/>
        </authorList>
    </citation>
    <scope>NUCLEOTIDE SEQUENCE</scope>
</reference>
<dbReference type="Pfam" id="PF00436">
    <property type="entry name" value="SSB"/>
    <property type="match status" value="1"/>
</dbReference>
<protein>
    <submittedName>
        <fullName evidence="3">Single-strand binding family protein</fullName>
    </submittedName>
</protein>
<dbReference type="PROSITE" id="PS50935">
    <property type="entry name" value="SSB"/>
    <property type="match status" value="1"/>
</dbReference>